<feature type="region of interest" description="Disordered" evidence="1">
    <location>
        <begin position="51"/>
        <end position="70"/>
    </location>
</feature>
<sequence>MFQVACGAGNAGAYCNALGERLQIGLRAVGRRQVGKVGSAVRGGCLKAARQKKGLARGKPEEKRNGMRLR</sequence>
<evidence type="ECO:0000313" key="3">
    <source>
        <dbReference type="Proteomes" id="UP000077726"/>
    </source>
</evidence>
<dbReference type="Proteomes" id="UP000077726">
    <property type="component" value="Unassembled WGS sequence"/>
</dbReference>
<feature type="compositionally biased region" description="Basic and acidic residues" evidence="1">
    <location>
        <begin position="58"/>
        <end position="70"/>
    </location>
</feature>
<evidence type="ECO:0000256" key="1">
    <source>
        <dbReference type="SAM" id="MobiDB-lite"/>
    </source>
</evidence>
<dbReference type="EMBL" id="LXSQ01000007">
    <property type="protein sequence ID" value="OAM44241.1"/>
    <property type="molecule type" value="Genomic_DNA"/>
</dbReference>
<gene>
    <name evidence="2" type="ORF">A7Q00_03210</name>
</gene>
<protein>
    <submittedName>
        <fullName evidence="2">Uncharacterized protein</fullName>
    </submittedName>
</protein>
<organism evidence="2 3">
    <name type="scientific">Eikenella halliae</name>
    <dbReference type="NCBI Taxonomy" id="1795832"/>
    <lineage>
        <taxon>Bacteria</taxon>
        <taxon>Pseudomonadati</taxon>
        <taxon>Pseudomonadota</taxon>
        <taxon>Betaproteobacteria</taxon>
        <taxon>Neisseriales</taxon>
        <taxon>Neisseriaceae</taxon>
        <taxon>Eikenella</taxon>
    </lineage>
</organism>
<dbReference type="AlphaFoldDB" id="A0A1B6W0V7"/>
<name>A0A1B6W0V7_9NEIS</name>
<reference evidence="3" key="1">
    <citation type="submission" date="2016-05" db="EMBL/GenBank/DDBJ databases">
        <title>Draft genome of Corynebacterium afermentans subsp. afermentans LCDC 88199T.</title>
        <authorList>
            <person name="Bernier A.-M."/>
            <person name="Bernard K."/>
        </authorList>
    </citation>
    <scope>NUCLEOTIDE SEQUENCE [LARGE SCALE GENOMIC DNA]</scope>
    <source>
        <strain evidence="3">NML130454</strain>
    </source>
</reference>
<comment type="caution">
    <text evidence="2">The sequence shown here is derived from an EMBL/GenBank/DDBJ whole genome shotgun (WGS) entry which is preliminary data.</text>
</comment>
<proteinExistence type="predicted"/>
<evidence type="ECO:0000313" key="2">
    <source>
        <dbReference type="EMBL" id="OAM44241.1"/>
    </source>
</evidence>
<accession>A0A1B6W0V7</accession>
<keyword evidence="3" id="KW-1185">Reference proteome</keyword>